<gene>
    <name evidence="1" type="ORF">BCF46_1806</name>
</gene>
<proteinExistence type="predicted"/>
<dbReference type="RefSeq" id="WP_245989937.1">
    <property type="nucleotide sequence ID" value="NZ_RCCE01000003.1"/>
</dbReference>
<dbReference type="Pfam" id="PF14247">
    <property type="entry name" value="DUF4344"/>
    <property type="match status" value="1"/>
</dbReference>
<sequence>METEVAAINKDFILPQPVEVRIERCDEANAFYDPESVSITLCTEFVGHLEDLYQTLELP</sequence>
<dbReference type="InterPro" id="IPR025644">
    <property type="entry name" value="DUF4344"/>
</dbReference>
<dbReference type="AlphaFoldDB" id="A0A497W6N8"/>
<evidence type="ECO:0000313" key="2">
    <source>
        <dbReference type="Proteomes" id="UP000269157"/>
    </source>
</evidence>
<dbReference type="EMBL" id="RCCE01000003">
    <property type="protein sequence ID" value="RLJ51592.1"/>
    <property type="molecule type" value="Genomic_DNA"/>
</dbReference>
<protein>
    <submittedName>
        <fullName evidence="1">Putative metallopeptidase DUF4344</fullName>
    </submittedName>
</protein>
<organism evidence="1 2">
    <name type="scientific">Litoreibacter meonggei</name>
    <dbReference type="NCBI Taxonomy" id="1049199"/>
    <lineage>
        <taxon>Bacteria</taxon>
        <taxon>Pseudomonadati</taxon>
        <taxon>Pseudomonadota</taxon>
        <taxon>Alphaproteobacteria</taxon>
        <taxon>Rhodobacterales</taxon>
        <taxon>Roseobacteraceae</taxon>
        <taxon>Litoreibacter</taxon>
    </lineage>
</organism>
<dbReference type="Proteomes" id="UP000269157">
    <property type="component" value="Unassembled WGS sequence"/>
</dbReference>
<reference evidence="1 2" key="1">
    <citation type="submission" date="2018-10" db="EMBL/GenBank/DDBJ databases">
        <title>Genomic Encyclopedia of Archaeal and Bacterial Type Strains, Phase II (KMG-II): from individual species to whole genera.</title>
        <authorList>
            <person name="Goeker M."/>
        </authorList>
    </citation>
    <scope>NUCLEOTIDE SEQUENCE [LARGE SCALE GENOMIC DNA]</scope>
    <source>
        <strain evidence="1 2">DSM 29466</strain>
    </source>
</reference>
<evidence type="ECO:0000313" key="1">
    <source>
        <dbReference type="EMBL" id="RLJ51592.1"/>
    </source>
</evidence>
<accession>A0A497W6N8</accession>
<comment type="caution">
    <text evidence="1">The sequence shown here is derived from an EMBL/GenBank/DDBJ whole genome shotgun (WGS) entry which is preliminary data.</text>
</comment>
<keyword evidence="2" id="KW-1185">Reference proteome</keyword>
<name>A0A497W6N8_9RHOB</name>